<protein>
    <submittedName>
        <fullName evidence="2">FixH family protein</fullName>
    </submittedName>
</protein>
<sequence>MTDVSQRTAGPTPGTPAWRSPWVIGWIGLVVTVLAVNITMVVFAITTNPGLVRADYYEGGRDVERTVMSRLEQGPGWSMTIDAPADLVVDASAVVRFFVVDKVGQPVRPDAVTFYVYRPSDAQLDFSLPMREEAPGRYAADVSFPVGGVWDSLVSVQVGDDEYAVSQRLSVGRP</sequence>
<dbReference type="InterPro" id="IPR008620">
    <property type="entry name" value="FixH"/>
</dbReference>
<dbReference type="AlphaFoldDB" id="A0A5M8FTC9"/>
<proteinExistence type="predicted"/>
<keyword evidence="1" id="KW-1133">Transmembrane helix</keyword>
<evidence type="ECO:0000313" key="2">
    <source>
        <dbReference type="EMBL" id="KAA6187039.1"/>
    </source>
</evidence>
<feature type="transmembrane region" description="Helical" evidence="1">
    <location>
        <begin position="23"/>
        <end position="45"/>
    </location>
</feature>
<evidence type="ECO:0000256" key="1">
    <source>
        <dbReference type="SAM" id="Phobius"/>
    </source>
</evidence>
<dbReference type="OrthoDB" id="5295180at2"/>
<accession>A0A5M8FTC9</accession>
<comment type="caution">
    <text evidence="2">The sequence shown here is derived from an EMBL/GenBank/DDBJ whole genome shotgun (WGS) entry which is preliminary data.</text>
</comment>
<name>A0A5M8FTC9_9GAMM</name>
<gene>
    <name evidence="2" type="ORF">F2Q65_03915</name>
</gene>
<keyword evidence="3" id="KW-1185">Reference proteome</keyword>
<dbReference type="Proteomes" id="UP000322981">
    <property type="component" value="Unassembled WGS sequence"/>
</dbReference>
<dbReference type="EMBL" id="VWXX01000003">
    <property type="protein sequence ID" value="KAA6187039.1"/>
    <property type="molecule type" value="Genomic_DNA"/>
</dbReference>
<dbReference type="RefSeq" id="WP_150090610.1">
    <property type="nucleotide sequence ID" value="NZ_JBFUOH010000138.1"/>
</dbReference>
<keyword evidence="1" id="KW-0812">Transmembrane</keyword>
<evidence type="ECO:0000313" key="3">
    <source>
        <dbReference type="Proteomes" id="UP000322981"/>
    </source>
</evidence>
<keyword evidence="1" id="KW-0472">Membrane</keyword>
<organism evidence="2 3">
    <name type="scientific">Thiohalocapsa marina</name>
    <dbReference type="NCBI Taxonomy" id="424902"/>
    <lineage>
        <taxon>Bacteria</taxon>
        <taxon>Pseudomonadati</taxon>
        <taxon>Pseudomonadota</taxon>
        <taxon>Gammaproteobacteria</taxon>
        <taxon>Chromatiales</taxon>
        <taxon>Chromatiaceae</taxon>
        <taxon>Thiohalocapsa</taxon>
    </lineage>
</organism>
<reference evidence="2 3" key="1">
    <citation type="submission" date="2019-09" db="EMBL/GenBank/DDBJ databases">
        <title>Whole-genome sequence of the purple sulfur bacterium Thiohalocapsa marina DSM 19078.</title>
        <authorList>
            <person name="Kyndt J.A."/>
            <person name="Meyer T.E."/>
        </authorList>
    </citation>
    <scope>NUCLEOTIDE SEQUENCE [LARGE SCALE GENOMIC DNA]</scope>
    <source>
        <strain evidence="2 3">DSM 19078</strain>
    </source>
</reference>
<dbReference type="Pfam" id="PF05751">
    <property type="entry name" value="FixH"/>
    <property type="match status" value="1"/>
</dbReference>